<dbReference type="SUPFAM" id="SSF46626">
    <property type="entry name" value="Cytochrome c"/>
    <property type="match status" value="1"/>
</dbReference>
<dbReference type="Proteomes" id="UP000184066">
    <property type="component" value="Unassembled WGS sequence"/>
</dbReference>
<dbReference type="InterPro" id="IPR009056">
    <property type="entry name" value="Cyt_c-like_dom"/>
</dbReference>
<evidence type="ECO:0000256" key="1">
    <source>
        <dbReference type="ARBA" id="ARBA00022617"/>
    </source>
</evidence>
<feature type="domain" description="Cytochrome c" evidence="6">
    <location>
        <begin position="51"/>
        <end position="137"/>
    </location>
</feature>
<evidence type="ECO:0000256" key="4">
    <source>
        <dbReference type="PROSITE-ProRule" id="PRU00433"/>
    </source>
</evidence>
<dbReference type="RefSeq" id="WP_072748201.1">
    <property type="nucleotide sequence ID" value="NZ_FOHL01000010.1"/>
</dbReference>
<keyword evidence="2 4" id="KW-0479">Metal-binding</keyword>
<dbReference type="Pfam" id="PF00034">
    <property type="entry name" value="Cytochrom_C"/>
    <property type="match status" value="1"/>
</dbReference>
<evidence type="ECO:0000313" key="7">
    <source>
        <dbReference type="EMBL" id="SHN75200.1"/>
    </source>
</evidence>
<dbReference type="PROSITE" id="PS51007">
    <property type="entry name" value="CYTC"/>
    <property type="match status" value="1"/>
</dbReference>
<evidence type="ECO:0000256" key="3">
    <source>
        <dbReference type="ARBA" id="ARBA00023004"/>
    </source>
</evidence>
<reference evidence="7 8" key="1">
    <citation type="submission" date="2016-12" db="EMBL/GenBank/DDBJ databases">
        <authorList>
            <person name="Song W.-J."/>
            <person name="Kurnit D.M."/>
        </authorList>
    </citation>
    <scope>NUCLEOTIDE SEQUENCE [LARGE SCALE GENOMIC DNA]</scope>
    <source>
        <strain evidence="7 8">CGMCC 1.10808</strain>
    </source>
</reference>
<proteinExistence type="predicted"/>
<evidence type="ECO:0000259" key="6">
    <source>
        <dbReference type="PROSITE" id="PS51007"/>
    </source>
</evidence>
<dbReference type="EMBL" id="FRDL01000011">
    <property type="protein sequence ID" value="SHN75200.1"/>
    <property type="molecule type" value="Genomic_DNA"/>
</dbReference>
<organism evidence="7 8">
    <name type="scientific">Oceanicella actignis</name>
    <dbReference type="NCBI Taxonomy" id="1189325"/>
    <lineage>
        <taxon>Bacteria</taxon>
        <taxon>Pseudomonadati</taxon>
        <taxon>Pseudomonadota</taxon>
        <taxon>Alphaproteobacteria</taxon>
        <taxon>Rhodobacterales</taxon>
        <taxon>Paracoccaceae</taxon>
        <taxon>Oceanicella</taxon>
    </lineage>
</organism>
<evidence type="ECO:0000256" key="2">
    <source>
        <dbReference type="ARBA" id="ARBA00022723"/>
    </source>
</evidence>
<feature type="chain" id="PRO_5009929548" evidence="5">
    <location>
        <begin position="22"/>
        <end position="143"/>
    </location>
</feature>
<keyword evidence="3 4" id="KW-0408">Iron</keyword>
<evidence type="ECO:0000313" key="8">
    <source>
        <dbReference type="Proteomes" id="UP000184066"/>
    </source>
</evidence>
<dbReference type="GO" id="GO:0009055">
    <property type="term" value="F:electron transfer activity"/>
    <property type="evidence" value="ECO:0007669"/>
    <property type="project" value="InterPro"/>
</dbReference>
<keyword evidence="8" id="KW-1185">Reference proteome</keyword>
<dbReference type="GO" id="GO:0046872">
    <property type="term" value="F:metal ion binding"/>
    <property type="evidence" value="ECO:0007669"/>
    <property type="project" value="UniProtKB-KW"/>
</dbReference>
<accession>A0A1M7TWX6</accession>
<keyword evidence="5" id="KW-0732">Signal</keyword>
<feature type="signal peptide" evidence="5">
    <location>
        <begin position="1"/>
        <end position="21"/>
    </location>
</feature>
<dbReference type="GO" id="GO:0020037">
    <property type="term" value="F:heme binding"/>
    <property type="evidence" value="ECO:0007669"/>
    <property type="project" value="InterPro"/>
</dbReference>
<name>A0A1M7TWX6_9RHOB</name>
<dbReference type="Gene3D" id="1.10.760.10">
    <property type="entry name" value="Cytochrome c-like domain"/>
    <property type="match status" value="1"/>
</dbReference>
<dbReference type="InterPro" id="IPR036909">
    <property type="entry name" value="Cyt_c-like_dom_sf"/>
</dbReference>
<evidence type="ECO:0000256" key="5">
    <source>
        <dbReference type="SAM" id="SignalP"/>
    </source>
</evidence>
<gene>
    <name evidence="7" type="ORF">SAMN05216200_1114</name>
</gene>
<protein>
    <submittedName>
        <fullName evidence="7">Cytochrome C oxidase, cbb3-type, subunit III</fullName>
    </submittedName>
</protein>
<dbReference type="AlphaFoldDB" id="A0A1M7TWX6"/>
<dbReference type="OrthoDB" id="7854060at2"/>
<dbReference type="STRING" id="1189325.SAMN04488119_1104"/>
<keyword evidence="1 4" id="KW-0349">Heme</keyword>
<sequence length="143" mass="14910">MRLIPAALAAALVGGVVIWQASGPSDEGSAAKAEVEGAPLAKVRLPQSPSSEAQMGKRAFDARCATCHGENAAGRAGIAPPLVHRIYAPGHHGDLAFLLAAQNGVRAHHWPFGDMPPVADVTPGEVKLIVRYIRELQAANGIR</sequence>